<evidence type="ECO:0000256" key="3">
    <source>
        <dbReference type="ARBA" id="ARBA00022729"/>
    </source>
</evidence>
<keyword evidence="4" id="KW-0378">Hydrolase</keyword>
<evidence type="ECO:0008006" key="11">
    <source>
        <dbReference type="Google" id="ProtNLM"/>
    </source>
</evidence>
<evidence type="ECO:0000256" key="7">
    <source>
        <dbReference type="ARBA" id="ARBA00023326"/>
    </source>
</evidence>
<evidence type="ECO:0000313" key="9">
    <source>
        <dbReference type="EMBL" id="MBC9712712.1"/>
    </source>
</evidence>
<organism evidence="9 10">
    <name type="scientific">Streptomyces polyasparticus</name>
    <dbReference type="NCBI Taxonomy" id="2767826"/>
    <lineage>
        <taxon>Bacteria</taxon>
        <taxon>Bacillati</taxon>
        <taxon>Actinomycetota</taxon>
        <taxon>Actinomycetes</taxon>
        <taxon>Kitasatosporales</taxon>
        <taxon>Streptomycetaceae</taxon>
        <taxon>Streptomyces</taxon>
    </lineage>
</organism>
<sequence>MGAHSSGPPDPCSRVPRARSPALRGVSRQGATGRETGPTGHQKVRSVRRSVRVGRVCADGPRRASDPPHASLECPLRAVLPALLAPVLLAAAIPPVSAQEGTVPAGALLAKVRTCHPVSAGRYRTDDGARADIPVCGAKGAVFWKADLDIDCDGRPSRVCNKRTDPFFLPTTAFQDSAGRHLDSATLPYVVVPGPSKVWDHRRWGVHGGGVVAVIHRGKVEYAVVGDTGPTDLIGEASYATARALGIDPHPVHGGADGGATYIFFRDSRVRPIENHREAVRIGQELARKFVTS</sequence>
<accession>A0ABR7SCK7</accession>
<evidence type="ECO:0000256" key="1">
    <source>
        <dbReference type="ARBA" id="ARBA00004613"/>
    </source>
</evidence>
<keyword evidence="7" id="KW-0624">Polysaccharide degradation</keyword>
<comment type="subcellular location">
    <subcellularLocation>
        <location evidence="1">Secreted</location>
    </subcellularLocation>
</comment>
<reference evidence="9 10" key="1">
    <citation type="submission" date="2020-08" db="EMBL/GenBank/DDBJ databases">
        <title>Genemic of Streptomyces polyaspartic.</title>
        <authorList>
            <person name="Liu W."/>
        </authorList>
    </citation>
    <scope>NUCLEOTIDE SEQUENCE [LARGE SCALE GENOMIC DNA]</scope>
    <source>
        <strain evidence="9 10">TRM66268-LWL</strain>
    </source>
</reference>
<feature type="region of interest" description="Disordered" evidence="8">
    <location>
        <begin position="1"/>
        <end position="70"/>
    </location>
</feature>
<dbReference type="PANTHER" id="PTHR42061">
    <property type="entry name" value="ENDO-CHITOSANASE"/>
    <property type="match status" value="1"/>
</dbReference>
<dbReference type="EMBL" id="JACTVJ010000005">
    <property type="protein sequence ID" value="MBC9712712.1"/>
    <property type="molecule type" value="Genomic_DNA"/>
</dbReference>
<gene>
    <name evidence="9" type="ORF">H9Y04_09010</name>
</gene>
<dbReference type="InterPro" id="IPR009939">
    <property type="entry name" value="Chitosanase_fungal"/>
</dbReference>
<protein>
    <recommendedName>
        <fullName evidence="11">Secreted protein</fullName>
    </recommendedName>
</protein>
<comment type="caution">
    <text evidence="9">The sequence shown here is derived from an EMBL/GenBank/DDBJ whole genome shotgun (WGS) entry which is preliminary data.</text>
</comment>
<keyword evidence="2" id="KW-0964">Secreted</keyword>
<dbReference type="Pfam" id="PF07335">
    <property type="entry name" value="Glyco_hydro_75"/>
    <property type="match status" value="1"/>
</dbReference>
<keyword evidence="3" id="KW-0732">Signal</keyword>
<evidence type="ECO:0000256" key="6">
    <source>
        <dbReference type="ARBA" id="ARBA00023295"/>
    </source>
</evidence>
<keyword evidence="6" id="KW-0326">Glycosidase</keyword>
<evidence type="ECO:0000313" key="10">
    <source>
        <dbReference type="Proteomes" id="UP000642284"/>
    </source>
</evidence>
<keyword evidence="5" id="KW-0119">Carbohydrate metabolism</keyword>
<evidence type="ECO:0000256" key="8">
    <source>
        <dbReference type="SAM" id="MobiDB-lite"/>
    </source>
</evidence>
<evidence type="ECO:0000256" key="4">
    <source>
        <dbReference type="ARBA" id="ARBA00022801"/>
    </source>
</evidence>
<dbReference type="Proteomes" id="UP000642284">
    <property type="component" value="Unassembled WGS sequence"/>
</dbReference>
<feature type="compositionally biased region" description="Basic residues" evidence="8">
    <location>
        <begin position="42"/>
        <end position="52"/>
    </location>
</feature>
<dbReference type="PANTHER" id="PTHR42061:SF6">
    <property type="entry name" value="ENDO-CHITOSANASE"/>
    <property type="match status" value="1"/>
</dbReference>
<evidence type="ECO:0000256" key="2">
    <source>
        <dbReference type="ARBA" id="ARBA00022525"/>
    </source>
</evidence>
<name>A0ABR7SCK7_9ACTN</name>
<keyword evidence="10" id="KW-1185">Reference proteome</keyword>
<proteinExistence type="predicted"/>
<evidence type="ECO:0000256" key="5">
    <source>
        <dbReference type="ARBA" id="ARBA00023277"/>
    </source>
</evidence>